<comment type="caution">
    <text evidence="1">The sequence shown here is derived from an EMBL/GenBank/DDBJ whole genome shotgun (WGS) entry which is preliminary data.</text>
</comment>
<sequence>MKQISEKLIETSFKTKTMNLSIPILIPLNLTIFQICETNPIEFFKPNIKVLTVYSIFAKKEDWNFFAFFDLFENCFKIENEFNQCLNVTQENNCEEIESKMILKNFSGISQNVLELVQNNQLMDQNLNKILSKKELLLFYDELIVNISNILINTNDSENKTKLYEKNGIAFEKFAETSSSQFQNIYNLTESLTHNIQPNKTDFSELKLQISMMEIEAEKKEDINNLIENSENILNIKNQILGFSNITNATNLLLNCFDGSYNLSLSELEIISSTVSNLLAYHSVTFYILLIVEESVFTWTIDRINQNNCDGRNGSTNNTICQENEWDPDSFLQWVSQERLKISDINNHLSSISQTISNMNSSSDLVLKCLNKIIEERMIDLEYFSSLAFEEEYLLSDVSFCFQIRNYSELIDLEVIFNHSMINGVEYNSYESLEIGLEVGNVVNIKNYTNQLQLTEEECYSTCLAGGYYCKKYTFPMTYYQCVITEAGYYSPEGEYMEAVCINAGTSEVVYTEEGWTNSSCPFLCSKPKYFKTGGQSFDLGIAECIEAPIGTYSPALDNNLYNCTFPFPKTKKFYIFVSNSDSDNCTTNPRIQAIQPFPLDSWILPNTNSSNYLLTLNSSSTIQMWINITSNQTCDPVFGNESEFNFFGVNDLWHLSLVSSNDINCTSYFKFVVYDNFLNTSYQYLSRNWSFLDGNVPHFSIDPKFGSNLNHFNKKFTHICITTNAQNEIFMFVDSEFIGKFQFNSPVISNQTEEDFFWFIGGNEPRTKLLNAQLDEIMIFHEMIPTQFQGFFFTQNYYEKTCSPLTEKMINKEKCIFQCNVGRFFNGSSCECDDSNHEICLGKCVPKCPNNMMRKEEDCNCICEADSVEVWFTQTVVISTQALWNSSENYFPQNNEVNGNAYNLVGLNEVEFFDVFGTKIIPVSCDMSSNYSPLYNCQKLFDNWKENDQYGWISGTNTSGYGWVSFQFQEKIMISRIIIYNKNSTFGIRKFSIYSNSSIVNQQFQEDSIIIHDELVADERHVLDDRKNTSKFAESLACFSCSSQNQDLISSTIFLSTEPRTSLENCQCVYGTIRRREKCLGPMPAPTLYPPSGDYLVDSINITASSNIQSEEYDPPILVKYTIDGSPVTQYSADLISFQPPVFYSTIITAANYQEGRGIGLSAVGTYTIFGKLIPEISPESGTYVTNISLNISCKQIPITESSPLIRFSLDNGENIQNYSDPLFFNTSSSVKEINVSIYCSSSFYFPSYLVSKFTIVPKVPNPEILFNSLPNQTFYNEAQAHFQRNNSFGEISSFVYYSIDNQDLDMIYDFNPVNYTFPIRCNETSISCDPTIYFVGKYQNWGDSDIMQITIHIEVNLTDLIPSLIDVECGGKMAYVANPVVLSHTDDPTILTRITTDNSSVLNTSDLIKKFQTSRRSRIF</sequence>
<dbReference type="EMBL" id="JAPDFW010000065">
    <property type="protein sequence ID" value="KAJ5075451.1"/>
    <property type="molecule type" value="Genomic_DNA"/>
</dbReference>
<accession>A0A9Q0LMP4</accession>
<reference evidence="1" key="1">
    <citation type="submission" date="2022-10" db="EMBL/GenBank/DDBJ databases">
        <title>Novel sulphate-reducing endosymbionts in the free-living metamonad Anaeramoeba.</title>
        <authorList>
            <person name="Jerlstrom-Hultqvist J."/>
            <person name="Cepicka I."/>
            <person name="Gallot-Lavallee L."/>
            <person name="Salas-Leiva D."/>
            <person name="Curtis B.A."/>
            <person name="Zahonova K."/>
            <person name="Pipaliya S."/>
            <person name="Dacks J."/>
            <person name="Roger A.J."/>
        </authorList>
    </citation>
    <scope>NUCLEOTIDE SEQUENCE</scope>
    <source>
        <strain evidence="1">BMAN</strain>
    </source>
</reference>
<keyword evidence="2" id="KW-1185">Reference proteome</keyword>
<dbReference type="OrthoDB" id="7250310at2759"/>
<proteinExistence type="predicted"/>
<dbReference type="Proteomes" id="UP001149090">
    <property type="component" value="Unassembled WGS sequence"/>
</dbReference>
<organism evidence="1 2">
    <name type="scientific">Anaeramoeba ignava</name>
    <name type="common">Anaerobic marine amoeba</name>
    <dbReference type="NCBI Taxonomy" id="1746090"/>
    <lineage>
        <taxon>Eukaryota</taxon>
        <taxon>Metamonada</taxon>
        <taxon>Anaeramoebidae</taxon>
        <taxon>Anaeramoeba</taxon>
    </lineage>
</organism>
<dbReference type="Gene3D" id="2.60.120.200">
    <property type="match status" value="1"/>
</dbReference>
<evidence type="ECO:0000313" key="2">
    <source>
        <dbReference type="Proteomes" id="UP001149090"/>
    </source>
</evidence>
<gene>
    <name evidence="1" type="ORF">M0811_07421</name>
</gene>
<protein>
    <submittedName>
        <fullName evidence="1">Uncharacterized protein</fullName>
    </submittedName>
</protein>
<name>A0A9Q0LMP4_ANAIG</name>
<evidence type="ECO:0000313" key="1">
    <source>
        <dbReference type="EMBL" id="KAJ5075451.1"/>
    </source>
</evidence>